<organism evidence="1 2">
    <name type="scientific">Onishia taeanensis</name>
    <dbReference type="NCBI Taxonomy" id="284577"/>
    <lineage>
        <taxon>Bacteria</taxon>
        <taxon>Pseudomonadati</taxon>
        <taxon>Pseudomonadota</taxon>
        <taxon>Gammaproteobacteria</taxon>
        <taxon>Oceanospirillales</taxon>
        <taxon>Halomonadaceae</taxon>
        <taxon>Onishia</taxon>
    </lineage>
</organism>
<dbReference type="Proteomes" id="UP000249700">
    <property type="component" value="Unassembled WGS sequence"/>
</dbReference>
<gene>
    <name evidence="1" type="ORF">BCL93_10268</name>
</gene>
<accession>A0A328XT70</accession>
<comment type="caution">
    <text evidence="1">The sequence shown here is derived from an EMBL/GenBank/DDBJ whole genome shotgun (WGS) entry which is preliminary data.</text>
</comment>
<protein>
    <submittedName>
        <fullName evidence="1">Uncharacterized protein</fullName>
    </submittedName>
</protein>
<dbReference type="EMBL" id="QLSX01000002">
    <property type="protein sequence ID" value="RAR63341.1"/>
    <property type="molecule type" value="Genomic_DNA"/>
</dbReference>
<reference evidence="1 2" key="1">
    <citation type="submission" date="2018-06" db="EMBL/GenBank/DDBJ databases">
        <title>Comparative analysis of microorganisms from saline springs in Andes Mountain Range, Colombia.</title>
        <authorList>
            <person name="Rubin E."/>
        </authorList>
    </citation>
    <scope>NUCLEOTIDE SEQUENCE [LARGE SCALE GENOMIC DNA]</scope>
    <source>
        <strain evidence="1 2">USBA-857</strain>
    </source>
</reference>
<sequence length="40" mass="4458">MPKNDMRGTFIVSMPENDILLTAGMPDALVHKSNDKTNRV</sequence>
<proteinExistence type="predicted"/>
<name>A0A328XT70_9GAMM</name>
<dbReference type="AlphaFoldDB" id="A0A328XT70"/>
<evidence type="ECO:0000313" key="1">
    <source>
        <dbReference type="EMBL" id="RAR63341.1"/>
    </source>
</evidence>
<evidence type="ECO:0000313" key="2">
    <source>
        <dbReference type="Proteomes" id="UP000249700"/>
    </source>
</evidence>